<evidence type="ECO:0000259" key="12">
    <source>
        <dbReference type="Pfam" id="PF11635"/>
    </source>
</evidence>
<feature type="domain" description="Mediator complex subunit Med16 N-terminal" evidence="12">
    <location>
        <begin position="176"/>
        <end position="403"/>
    </location>
</feature>
<comment type="subcellular location">
    <subcellularLocation>
        <location evidence="1 11">Nucleus</location>
    </subcellularLocation>
</comment>
<evidence type="ECO:0000256" key="8">
    <source>
        <dbReference type="ARBA" id="ARBA00023163"/>
    </source>
</evidence>
<dbReference type="GO" id="GO:0016592">
    <property type="term" value="C:mediator complex"/>
    <property type="evidence" value="ECO:0007669"/>
    <property type="project" value="InterPro"/>
</dbReference>
<keyword evidence="7 11" id="KW-0010">Activator</keyword>
<feature type="domain" description="Mediator of RNA polymerase II transcription subunit 16 central helical bridge" evidence="13">
    <location>
        <begin position="552"/>
        <end position="742"/>
    </location>
</feature>
<gene>
    <name evidence="11" type="primary">MED16</name>
    <name evidence="15" type="ORF">Ocin01_10133</name>
</gene>
<evidence type="ECO:0000256" key="2">
    <source>
        <dbReference type="ARBA" id="ARBA00006543"/>
    </source>
</evidence>
<keyword evidence="5" id="KW-0677">Repeat</keyword>
<dbReference type="Pfam" id="PF11635">
    <property type="entry name" value="Med16_N"/>
    <property type="match status" value="1"/>
</dbReference>
<sequence length="918" mass="100505">VKGREMELLYKVKPDILPKGGDEYLSDSKRIKLLPKRGPIVAVSVKNLIAFSSNIDLVNNKKSGSAGGVSSNTSSLGSGSLLSGSAGGAGSNVSLNLTSSPWNSPFTTQTTEISGAHIYIADLNTPWEYNFLKNSSSQISHMQWDHAGSKLLVGTEDGQVEVYGMSDNLLNKWQMIYSASFPGEPILSSCWLGMPRKVQVVADKIDSMIYSEKYHTSLLPNSRGFGGKSLDGCVVVTATGLVGGLVHCSFEEPLKVISAKEKISAVRNQIVCADMSYSKNGEIVVVTCGDSLKHPILVNRVDIKLVGFRDKAQVNVLPSQSLFLPPTFADYSVSSIKFVNKISADSIYISLLNPCTNSTVVCLYELVQESVQLKPRFQTTNPEKLINLKWQLKSQLQFSAAILDTCSLSLSLATTTFALSGLSNTLHLQNLNSQANSLLTPLIALSLSSGIIVLARSDNLQQIGSININSISDFTSGAGNIFPIKRERDEFDEIKMGTKSGCSMSSQNSTEDTYVSMGFSWSGSLLITLTANSQLNVYKMHPNIDSNNAAMLIELSMMGGLDPWDVMMCLRQNQIENITDRLSETFARQPPSVQTHFNARILVIKAALYRMACAGAARTNDQTTLLTLHLVSGALKALLRPGDLSSLDKGPAESLSSLLSSKGEQLADVDKVLVHLVPKEYTVEPSTLQSLQQFLQWCADLALKLLATLPDLRHSRAPLWEVCRDSKAISILRELIVLMRIWGLIRPSCLPSFRKTSENLDVLPLLFRLLTRLSVAPHDPDESLIDECCLLPSEVQVPNYNPYVPCKNYGISSNLIFTRGHPLSFEFGKFPIKSSGSEGNGSNWMDGLRLLWLGKNPTGIKVCNRCGCCTLTHLPPRSAANKAWDQRWMRCCPCGGNWKIPSYLPQPKVVDPDNFLNF</sequence>
<dbReference type="OrthoDB" id="10018574at2759"/>
<dbReference type="SUPFAM" id="SSF69322">
    <property type="entry name" value="Tricorn protease domain 2"/>
    <property type="match status" value="1"/>
</dbReference>
<reference evidence="15 16" key="1">
    <citation type="journal article" date="2016" name="Genome Biol. Evol.">
        <title>Gene Family Evolution Reflects Adaptation to Soil Environmental Stressors in the Genome of the Collembolan Orchesella cincta.</title>
        <authorList>
            <person name="Faddeeva-Vakhrusheva A."/>
            <person name="Derks M.F."/>
            <person name="Anvar S.Y."/>
            <person name="Agamennone V."/>
            <person name="Suring W."/>
            <person name="Smit S."/>
            <person name="van Straalen N.M."/>
            <person name="Roelofs D."/>
        </authorList>
    </citation>
    <scope>NUCLEOTIDE SEQUENCE [LARGE SCALE GENOMIC DNA]</scope>
    <source>
        <tissue evidence="15">Mixed pool</tissue>
    </source>
</reference>
<evidence type="ECO:0000259" key="14">
    <source>
        <dbReference type="Pfam" id="PF20719"/>
    </source>
</evidence>
<feature type="domain" description="Mediator complex subunit 16 C-terminal" evidence="14">
    <location>
        <begin position="843"/>
        <end position="899"/>
    </location>
</feature>
<dbReference type="Pfam" id="PF20718">
    <property type="entry name" value="Med16_bridge"/>
    <property type="match status" value="1"/>
</dbReference>
<feature type="non-terminal residue" evidence="15">
    <location>
        <position position="1"/>
    </location>
</feature>
<evidence type="ECO:0000256" key="5">
    <source>
        <dbReference type="ARBA" id="ARBA00022737"/>
    </source>
</evidence>
<dbReference type="STRING" id="48709.A0A1D2MTX5"/>
<evidence type="ECO:0000259" key="13">
    <source>
        <dbReference type="Pfam" id="PF20718"/>
    </source>
</evidence>
<evidence type="ECO:0000313" key="15">
    <source>
        <dbReference type="EMBL" id="ODM96540.1"/>
    </source>
</evidence>
<dbReference type="InterPro" id="IPR021665">
    <property type="entry name" value="Mediator_Med16_N"/>
</dbReference>
<accession>A0A1D2MTX5</accession>
<comment type="similarity">
    <text evidence="2 11">Belongs to the Mediator complex subunit 16 family.</text>
</comment>
<comment type="caution">
    <text evidence="15">The sequence shown here is derived from an EMBL/GenBank/DDBJ whole genome shotgun (WGS) entry which is preliminary data.</text>
</comment>
<comment type="function">
    <text evidence="11">Component of the Mediator complex, a coactivator involved in the regulated transcription of nearly all RNA polymerase II-dependent genes. Mediator functions as a bridge to convey information from gene-specific regulatory proteins to the basal RNA polymerase II transcription machinery. Mediator is recruited to promoters by direct interactions with regulatory proteins and serves as a scaffold for the assembly of a functional preinitiation complex with RNA polymerase II and the general transcription factors.</text>
</comment>
<evidence type="ECO:0000256" key="7">
    <source>
        <dbReference type="ARBA" id="ARBA00023159"/>
    </source>
</evidence>
<evidence type="ECO:0000256" key="3">
    <source>
        <dbReference type="ARBA" id="ARBA00019614"/>
    </source>
</evidence>
<evidence type="ECO:0000256" key="9">
    <source>
        <dbReference type="ARBA" id="ARBA00023242"/>
    </source>
</evidence>
<dbReference type="PANTHER" id="PTHR13224">
    <property type="entry name" value="THYROID HORMONE RECEPTOR-ASSOCIATED PROTEIN-RELATED"/>
    <property type="match status" value="1"/>
</dbReference>
<keyword evidence="8 11" id="KW-0804">Transcription</keyword>
<dbReference type="OMA" id="IEHCSMT"/>
<dbReference type="InterPro" id="IPR048338">
    <property type="entry name" value="Mediator_Med16"/>
</dbReference>
<evidence type="ECO:0000256" key="1">
    <source>
        <dbReference type="ARBA" id="ARBA00004123"/>
    </source>
</evidence>
<proteinExistence type="inferred from homology"/>
<evidence type="ECO:0000256" key="6">
    <source>
        <dbReference type="ARBA" id="ARBA00023015"/>
    </source>
</evidence>
<name>A0A1D2MTX5_ORCCI</name>
<dbReference type="GO" id="GO:0045893">
    <property type="term" value="P:positive regulation of DNA-templated transcription"/>
    <property type="evidence" value="ECO:0007669"/>
    <property type="project" value="TreeGrafter"/>
</dbReference>
<keyword evidence="6 11" id="KW-0805">Transcription regulation</keyword>
<comment type="subunit">
    <text evidence="11">Component of the Mediator complex.</text>
</comment>
<organism evidence="15 16">
    <name type="scientific">Orchesella cincta</name>
    <name type="common">Springtail</name>
    <name type="synonym">Podura cincta</name>
    <dbReference type="NCBI Taxonomy" id="48709"/>
    <lineage>
        <taxon>Eukaryota</taxon>
        <taxon>Metazoa</taxon>
        <taxon>Ecdysozoa</taxon>
        <taxon>Arthropoda</taxon>
        <taxon>Hexapoda</taxon>
        <taxon>Collembola</taxon>
        <taxon>Entomobryomorpha</taxon>
        <taxon>Entomobryoidea</taxon>
        <taxon>Orchesellidae</taxon>
        <taxon>Orchesellinae</taxon>
        <taxon>Orchesella</taxon>
    </lineage>
</organism>
<evidence type="ECO:0000313" key="16">
    <source>
        <dbReference type="Proteomes" id="UP000094527"/>
    </source>
</evidence>
<evidence type="ECO:0000256" key="4">
    <source>
        <dbReference type="ARBA" id="ARBA00022574"/>
    </source>
</evidence>
<dbReference type="InterPro" id="IPR048339">
    <property type="entry name" value="Mediator_Med16_C"/>
</dbReference>
<dbReference type="AlphaFoldDB" id="A0A1D2MTX5"/>
<keyword evidence="4" id="KW-0853">WD repeat</keyword>
<dbReference type="PANTHER" id="PTHR13224:SF6">
    <property type="entry name" value="MEDIATOR OF RNA POLYMERASE II TRANSCRIPTION SUBUNIT 16"/>
    <property type="match status" value="1"/>
</dbReference>
<evidence type="ECO:0000256" key="11">
    <source>
        <dbReference type="RuleBase" id="RU364149"/>
    </source>
</evidence>
<evidence type="ECO:0000256" key="10">
    <source>
        <dbReference type="ARBA" id="ARBA00032015"/>
    </source>
</evidence>
<keyword evidence="16" id="KW-1185">Reference proteome</keyword>
<dbReference type="InterPro" id="IPR048616">
    <property type="entry name" value="MED16_bridge"/>
</dbReference>
<dbReference type="Proteomes" id="UP000094527">
    <property type="component" value="Unassembled WGS sequence"/>
</dbReference>
<protein>
    <recommendedName>
        <fullName evidence="3 11">Mediator of RNA polymerase II transcription subunit 16</fullName>
    </recommendedName>
    <alternativeName>
        <fullName evidence="10 11">Mediator complex subunit 16</fullName>
    </alternativeName>
</protein>
<dbReference type="EMBL" id="LJIJ01000528">
    <property type="protein sequence ID" value="ODM96540.1"/>
    <property type="molecule type" value="Genomic_DNA"/>
</dbReference>
<dbReference type="Pfam" id="PF20719">
    <property type="entry name" value="Med16_C"/>
    <property type="match status" value="1"/>
</dbReference>
<keyword evidence="9 11" id="KW-0539">Nucleus</keyword>